<evidence type="ECO:0000313" key="2">
    <source>
        <dbReference type="EMBL" id="KAK3376530.1"/>
    </source>
</evidence>
<evidence type="ECO:0000259" key="1">
    <source>
        <dbReference type="Pfam" id="PF22893"/>
    </source>
</evidence>
<proteinExistence type="predicted"/>
<gene>
    <name evidence="2" type="ORF">B0T24DRAFT_221773</name>
</gene>
<name>A0AAE0NAR8_9PEZI</name>
<dbReference type="AlphaFoldDB" id="A0AAE0NAR8"/>
<reference evidence="2" key="1">
    <citation type="journal article" date="2023" name="Mol. Phylogenet. Evol.">
        <title>Genome-scale phylogeny and comparative genomics of the fungal order Sordariales.</title>
        <authorList>
            <person name="Hensen N."/>
            <person name="Bonometti L."/>
            <person name="Westerberg I."/>
            <person name="Brannstrom I.O."/>
            <person name="Guillou S."/>
            <person name="Cros-Aarteil S."/>
            <person name="Calhoun S."/>
            <person name="Haridas S."/>
            <person name="Kuo A."/>
            <person name="Mondo S."/>
            <person name="Pangilinan J."/>
            <person name="Riley R."/>
            <person name="LaButti K."/>
            <person name="Andreopoulos B."/>
            <person name="Lipzen A."/>
            <person name="Chen C."/>
            <person name="Yan M."/>
            <person name="Daum C."/>
            <person name="Ng V."/>
            <person name="Clum A."/>
            <person name="Steindorff A."/>
            <person name="Ohm R.A."/>
            <person name="Martin F."/>
            <person name="Silar P."/>
            <person name="Natvig D.O."/>
            <person name="Lalanne C."/>
            <person name="Gautier V."/>
            <person name="Ament-Velasquez S.L."/>
            <person name="Kruys A."/>
            <person name="Hutchinson M.I."/>
            <person name="Powell A.J."/>
            <person name="Barry K."/>
            <person name="Miller A.N."/>
            <person name="Grigoriev I.V."/>
            <person name="Debuchy R."/>
            <person name="Gladieux P."/>
            <person name="Hiltunen Thoren M."/>
            <person name="Johannesson H."/>
        </authorList>
    </citation>
    <scope>NUCLEOTIDE SEQUENCE</scope>
    <source>
        <strain evidence="2">CBS 958.72</strain>
    </source>
</reference>
<protein>
    <recommendedName>
        <fullName evidence="1">Ubiquitin-like domain-containing protein</fullName>
    </recommendedName>
</protein>
<feature type="domain" description="Ubiquitin-like" evidence="1">
    <location>
        <begin position="168"/>
        <end position="245"/>
    </location>
</feature>
<comment type="caution">
    <text evidence="2">The sequence shown here is derived from an EMBL/GenBank/DDBJ whole genome shotgun (WGS) entry which is preliminary data.</text>
</comment>
<reference evidence="2" key="2">
    <citation type="submission" date="2023-06" db="EMBL/GenBank/DDBJ databases">
        <authorList>
            <consortium name="Lawrence Berkeley National Laboratory"/>
            <person name="Haridas S."/>
            <person name="Hensen N."/>
            <person name="Bonometti L."/>
            <person name="Westerberg I."/>
            <person name="Brannstrom I.O."/>
            <person name="Guillou S."/>
            <person name="Cros-Aarteil S."/>
            <person name="Calhoun S."/>
            <person name="Kuo A."/>
            <person name="Mondo S."/>
            <person name="Pangilinan J."/>
            <person name="Riley R."/>
            <person name="Labutti K."/>
            <person name="Andreopoulos B."/>
            <person name="Lipzen A."/>
            <person name="Chen C."/>
            <person name="Yanf M."/>
            <person name="Daum C."/>
            <person name="Ng V."/>
            <person name="Clum A."/>
            <person name="Steindorff A."/>
            <person name="Ohm R."/>
            <person name="Martin F."/>
            <person name="Silar P."/>
            <person name="Natvig D."/>
            <person name="Lalanne C."/>
            <person name="Gautier V."/>
            <person name="Ament-Velasquez S.L."/>
            <person name="Kruys A."/>
            <person name="Hutchinson M.I."/>
            <person name="Powell A.J."/>
            <person name="Barry K."/>
            <person name="Miller A.N."/>
            <person name="Grigoriev I.V."/>
            <person name="Debuchy R."/>
            <person name="Gladieux P."/>
            <person name="Thoren M.H."/>
            <person name="Johannesson H."/>
        </authorList>
    </citation>
    <scope>NUCLEOTIDE SEQUENCE</scope>
    <source>
        <strain evidence="2">CBS 958.72</strain>
    </source>
</reference>
<accession>A0AAE0NAR8</accession>
<sequence>MKLMGSEPFSRVRFWPSTRCLQCRSGINKATNQVFADQLTCLMDTTNTAAREIHDFLASSKATAEMLEAAVATACSVESNLETVQAVTTETSSVVSGLLQGVGHLSSQLTKLFSLTEHLEEWIRAMLQYCKDIIAQVQRNTGVLLSLHGLVTNLELALRRPGINLPILELENPFGIRMALPYQLCDTWEGMCRMLVVMFFNKPGLRLVERERFVLLRAQTNFAIKPEVWSTSVAPGDKLAMSMAIERVKPRGIAEASRLTCPRCNYGFDSTLPAAQRGYSCPQCLLWWTDATDNISEDAANLSVVRPPPEPVRWDSWQDGWNWRFRRPEALSILQKAALPFERSPGAETGEDADVSCFRRIHVVPFQGNILRSLIDVGDKYRDFLLNYAANFNPDSPQLPRAVLEALKGILDEFDTLRKTDITPTAEVEARQGSQDEKAALLQWISRTTDLLMHPLNDPLLRPRVPETQIKAIIEWLRPHARPISTPFNHILDEDHVKQLYRSRLNSRQQDVWRMPIKCGGPRAPRDLDPGLVVASRAIDTTVVEIPTSNADDLRRSTLQGLFR</sequence>
<organism evidence="2 3">
    <name type="scientific">Lasiosphaeria ovina</name>
    <dbReference type="NCBI Taxonomy" id="92902"/>
    <lineage>
        <taxon>Eukaryota</taxon>
        <taxon>Fungi</taxon>
        <taxon>Dikarya</taxon>
        <taxon>Ascomycota</taxon>
        <taxon>Pezizomycotina</taxon>
        <taxon>Sordariomycetes</taxon>
        <taxon>Sordariomycetidae</taxon>
        <taxon>Sordariales</taxon>
        <taxon>Lasiosphaeriaceae</taxon>
        <taxon>Lasiosphaeria</taxon>
    </lineage>
</organism>
<dbReference type="Pfam" id="PF22893">
    <property type="entry name" value="ULD_2"/>
    <property type="match status" value="1"/>
</dbReference>
<evidence type="ECO:0000313" key="3">
    <source>
        <dbReference type="Proteomes" id="UP001287356"/>
    </source>
</evidence>
<dbReference type="Proteomes" id="UP001287356">
    <property type="component" value="Unassembled WGS sequence"/>
</dbReference>
<dbReference type="EMBL" id="JAULSN010000003">
    <property type="protein sequence ID" value="KAK3376530.1"/>
    <property type="molecule type" value="Genomic_DNA"/>
</dbReference>
<dbReference type="InterPro" id="IPR054464">
    <property type="entry name" value="ULD_fung"/>
</dbReference>
<keyword evidence="3" id="KW-1185">Reference proteome</keyword>